<dbReference type="InterPro" id="IPR018289">
    <property type="entry name" value="MULE_transposase_dom"/>
</dbReference>
<evidence type="ECO:0000313" key="3">
    <source>
        <dbReference type="EMBL" id="KAK7275027.1"/>
    </source>
</evidence>
<evidence type="ECO:0000259" key="2">
    <source>
        <dbReference type="Pfam" id="PF10551"/>
    </source>
</evidence>
<dbReference type="Pfam" id="PF10551">
    <property type="entry name" value="MULE"/>
    <property type="match status" value="1"/>
</dbReference>
<keyword evidence="4" id="KW-1185">Reference proteome</keyword>
<sequence length="237" mass="26796">MIHHTCWDSDNHASLQLTNLPPCHVLLCRSPKVKQVNGNFSHRTFEFCKPIIQIDGTFLYGKYRGTLLIATSQDGNSKVVPLAFAIVEGETLSAWSWFLANIREHVTSKTGICLISDRHKSIIQAVANEHLGWQPPNAYHVYCIRHISSNFNLRFKNSELKGELISLGYIPGEIHFDNVFGQFKSESANIERWIDRIPKEKWSLAYDGGRRSEGHNRKRCPLRPGGSGSQPNDGDNV</sequence>
<proteinExistence type="predicted"/>
<dbReference type="AlphaFoldDB" id="A0AAN9FEU3"/>
<evidence type="ECO:0000256" key="1">
    <source>
        <dbReference type="SAM" id="MobiDB-lite"/>
    </source>
</evidence>
<dbReference type="PANTHER" id="PTHR31973">
    <property type="entry name" value="POLYPROTEIN, PUTATIVE-RELATED"/>
    <property type="match status" value="1"/>
</dbReference>
<protein>
    <recommendedName>
        <fullName evidence="2">MULE transposase domain-containing protein</fullName>
    </recommendedName>
</protein>
<feature type="domain" description="MULE transposase" evidence="2">
    <location>
        <begin position="51"/>
        <end position="150"/>
    </location>
</feature>
<evidence type="ECO:0000313" key="4">
    <source>
        <dbReference type="Proteomes" id="UP001372338"/>
    </source>
</evidence>
<feature type="region of interest" description="Disordered" evidence="1">
    <location>
        <begin position="208"/>
        <end position="237"/>
    </location>
</feature>
<reference evidence="3 4" key="1">
    <citation type="submission" date="2024-01" db="EMBL/GenBank/DDBJ databases">
        <title>The genomes of 5 underutilized Papilionoideae crops provide insights into root nodulation and disease resistanc.</title>
        <authorList>
            <person name="Yuan L."/>
        </authorList>
    </citation>
    <scope>NUCLEOTIDE SEQUENCE [LARGE SCALE GENOMIC DNA]</scope>
    <source>
        <strain evidence="3">ZHUSHIDOU_FW_LH</strain>
        <tissue evidence="3">Leaf</tissue>
    </source>
</reference>
<dbReference type="PANTHER" id="PTHR31973:SF195">
    <property type="entry name" value="MUDR FAMILY TRANSPOSASE"/>
    <property type="match status" value="1"/>
</dbReference>
<name>A0AAN9FEU3_CROPI</name>
<dbReference type="Proteomes" id="UP001372338">
    <property type="component" value="Unassembled WGS sequence"/>
</dbReference>
<dbReference type="EMBL" id="JAYWIO010000003">
    <property type="protein sequence ID" value="KAK7275027.1"/>
    <property type="molecule type" value="Genomic_DNA"/>
</dbReference>
<organism evidence="3 4">
    <name type="scientific">Crotalaria pallida</name>
    <name type="common">Smooth rattlebox</name>
    <name type="synonym">Crotalaria striata</name>
    <dbReference type="NCBI Taxonomy" id="3830"/>
    <lineage>
        <taxon>Eukaryota</taxon>
        <taxon>Viridiplantae</taxon>
        <taxon>Streptophyta</taxon>
        <taxon>Embryophyta</taxon>
        <taxon>Tracheophyta</taxon>
        <taxon>Spermatophyta</taxon>
        <taxon>Magnoliopsida</taxon>
        <taxon>eudicotyledons</taxon>
        <taxon>Gunneridae</taxon>
        <taxon>Pentapetalae</taxon>
        <taxon>rosids</taxon>
        <taxon>fabids</taxon>
        <taxon>Fabales</taxon>
        <taxon>Fabaceae</taxon>
        <taxon>Papilionoideae</taxon>
        <taxon>50 kb inversion clade</taxon>
        <taxon>genistoids sensu lato</taxon>
        <taxon>core genistoids</taxon>
        <taxon>Crotalarieae</taxon>
        <taxon>Crotalaria</taxon>
    </lineage>
</organism>
<accession>A0AAN9FEU3</accession>
<gene>
    <name evidence="3" type="ORF">RIF29_16133</name>
</gene>
<comment type="caution">
    <text evidence="3">The sequence shown here is derived from an EMBL/GenBank/DDBJ whole genome shotgun (WGS) entry which is preliminary data.</text>
</comment>